<evidence type="ECO:0000313" key="1">
    <source>
        <dbReference type="EMBL" id="RXN34980.1"/>
    </source>
</evidence>
<gene>
    <name evidence="1" type="ORF">ROHU_003936</name>
</gene>
<keyword evidence="2" id="KW-1185">Reference proteome</keyword>
<name>A0A498NSB0_LABRO</name>
<organism evidence="1 2">
    <name type="scientific">Labeo rohita</name>
    <name type="common">Indian major carp</name>
    <name type="synonym">Cyprinus rohita</name>
    <dbReference type="NCBI Taxonomy" id="84645"/>
    <lineage>
        <taxon>Eukaryota</taxon>
        <taxon>Metazoa</taxon>
        <taxon>Chordata</taxon>
        <taxon>Craniata</taxon>
        <taxon>Vertebrata</taxon>
        <taxon>Euteleostomi</taxon>
        <taxon>Actinopterygii</taxon>
        <taxon>Neopterygii</taxon>
        <taxon>Teleostei</taxon>
        <taxon>Ostariophysi</taxon>
        <taxon>Cypriniformes</taxon>
        <taxon>Cyprinidae</taxon>
        <taxon>Labeoninae</taxon>
        <taxon>Labeonini</taxon>
        <taxon>Labeo</taxon>
    </lineage>
</organism>
<dbReference type="Proteomes" id="UP000290572">
    <property type="component" value="Unassembled WGS sequence"/>
</dbReference>
<proteinExistence type="predicted"/>
<evidence type="ECO:0000313" key="2">
    <source>
        <dbReference type="Proteomes" id="UP000290572"/>
    </source>
</evidence>
<dbReference type="EMBL" id="QBIY01011160">
    <property type="protein sequence ID" value="RXN34980.1"/>
    <property type="molecule type" value="Genomic_DNA"/>
</dbReference>
<accession>A0A498NSB0</accession>
<dbReference type="AlphaFoldDB" id="A0A498NSB0"/>
<protein>
    <submittedName>
        <fullName evidence="1">Uncharacterized protein</fullName>
    </submittedName>
</protein>
<comment type="caution">
    <text evidence="1">The sequence shown here is derived from an EMBL/GenBank/DDBJ whole genome shotgun (WGS) entry which is preliminary data.</text>
</comment>
<sequence length="86" mass="10272">MQQRARLEDPAECWWPERRPRQRLEEQQDPRYPRNIPQFRSRTCFEAIGRANAEKTRDKGESVVENTLDSEHYRGWLTEVVGITSI</sequence>
<reference evidence="1 2" key="1">
    <citation type="submission" date="2018-03" db="EMBL/GenBank/DDBJ databases">
        <title>Draft genome sequence of Rohu Carp (Labeo rohita).</title>
        <authorList>
            <person name="Das P."/>
            <person name="Kushwaha B."/>
            <person name="Joshi C.G."/>
            <person name="Kumar D."/>
            <person name="Nagpure N.S."/>
            <person name="Sahoo L."/>
            <person name="Das S.P."/>
            <person name="Bit A."/>
            <person name="Patnaik S."/>
            <person name="Meher P.K."/>
            <person name="Jayasankar P."/>
            <person name="Koringa P.G."/>
            <person name="Patel N.V."/>
            <person name="Hinsu A.T."/>
            <person name="Kumar R."/>
            <person name="Pandey M."/>
            <person name="Agarwal S."/>
            <person name="Srivastava S."/>
            <person name="Singh M."/>
            <person name="Iquebal M.A."/>
            <person name="Jaiswal S."/>
            <person name="Angadi U.B."/>
            <person name="Kumar N."/>
            <person name="Raza M."/>
            <person name="Shah T.M."/>
            <person name="Rai A."/>
            <person name="Jena J.K."/>
        </authorList>
    </citation>
    <scope>NUCLEOTIDE SEQUENCE [LARGE SCALE GENOMIC DNA]</scope>
    <source>
        <strain evidence="1">DASCIFA01</strain>
        <tissue evidence="1">Testis</tissue>
    </source>
</reference>